<accession>A0AA39YRA3</accession>
<reference evidence="3" key="1">
    <citation type="submission" date="2023-06" db="EMBL/GenBank/DDBJ databases">
        <title>Genome-scale phylogeny and comparative genomics of the fungal order Sordariales.</title>
        <authorList>
            <consortium name="Lawrence Berkeley National Laboratory"/>
            <person name="Hensen N."/>
            <person name="Bonometti L."/>
            <person name="Westerberg I."/>
            <person name="Brannstrom I.O."/>
            <person name="Guillou S."/>
            <person name="Cros-Aarteil S."/>
            <person name="Calhoun S."/>
            <person name="Haridas S."/>
            <person name="Kuo A."/>
            <person name="Mondo S."/>
            <person name="Pangilinan J."/>
            <person name="Riley R."/>
            <person name="Labutti K."/>
            <person name="Andreopoulos B."/>
            <person name="Lipzen A."/>
            <person name="Chen C."/>
            <person name="Yanf M."/>
            <person name="Daum C."/>
            <person name="Ng V."/>
            <person name="Clum A."/>
            <person name="Steindorff A."/>
            <person name="Ohm R."/>
            <person name="Martin F."/>
            <person name="Silar P."/>
            <person name="Natvig D."/>
            <person name="Lalanne C."/>
            <person name="Gautier V."/>
            <person name="Ament-Velasquez S.L."/>
            <person name="Kruys A."/>
            <person name="Hutchinson M.I."/>
            <person name="Powell A.J."/>
            <person name="Barry K."/>
            <person name="Miller A.N."/>
            <person name="Grigoriev I.V."/>
            <person name="Debuchy R."/>
            <person name="Gladieux P."/>
            <person name="Thoren M.H."/>
            <person name="Johannesson H."/>
        </authorList>
    </citation>
    <scope>NUCLEOTIDE SEQUENCE</scope>
    <source>
        <strain evidence="3">SMH2532-1</strain>
    </source>
</reference>
<keyword evidence="4" id="KW-1185">Reference proteome</keyword>
<proteinExistence type="predicted"/>
<dbReference type="SMART" id="SM00355">
    <property type="entry name" value="ZnF_C2H2"/>
    <property type="match status" value="3"/>
</dbReference>
<feature type="compositionally biased region" description="Polar residues" evidence="1">
    <location>
        <begin position="1138"/>
        <end position="1154"/>
    </location>
</feature>
<dbReference type="InterPro" id="IPR013087">
    <property type="entry name" value="Znf_C2H2_type"/>
</dbReference>
<feature type="compositionally biased region" description="Polar residues" evidence="1">
    <location>
        <begin position="573"/>
        <end position="586"/>
    </location>
</feature>
<feature type="region of interest" description="Disordered" evidence="1">
    <location>
        <begin position="1"/>
        <end position="77"/>
    </location>
</feature>
<evidence type="ECO:0000259" key="2">
    <source>
        <dbReference type="PROSITE" id="PS00028"/>
    </source>
</evidence>
<protein>
    <recommendedName>
        <fullName evidence="2">C2H2-type domain-containing protein</fullName>
    </recommendedName>
</protein>
<feature type="compositionally biased region" description="Polar residues" evidence="1">
    <location>
        <begin position="43"/>
        <end position="77"/>
    </location>
</feature>
<feature type="compositionally biased region" description="Low complexity" evidence="1">
    <location>
        <begin position="488"/>
        <end position="499"/>
    </location>
</feature>
<comment type="caution">
    <text evidence="3">The sequence shown here is derived from an EMBL/GenBank/DDBJ whole genome shotgun (WGS) entry which is preliminary data.</text>
</comment>
<dbReference type="Pfam" id="PF26082">
    <property type="entry name" value="zf-C2H2_AcuF"/>
    <property type="match status" value="1"/>
</dbReference>
<dbReference type="EMBL" id="JAULSV010000001">
    <property type="protein sequence ID" value="KAK0657189.1"/>
    <property type="molecule type" value="Genomic_DNA"/>
</dbReference>
<feature type="compositionally biased region" description="Polar residues" evidence="1">
    <location>
        <begin position="125"/>
        <end position="137"/>
    </location>
</feature>
<gene>
    <name evidence="3" type="ORF">B0T16DRAFT_315074</name>
</gene>
<dbReference type="PANTHER" id="PTHR35391">
    <property type="entry name" value="C2H2-TYPE DOMAIN-CONTAINING PROTEIN-RELATED"/>
    <property type="match status" value="1"/>
</dbReference>
<feature type="compositionally biased region" description="Polar residues" evidence="1">
    <location>
        <begin position="516"/>
        <end position="525"/>
    </location>
</feature>
<dbReference type="PROSITE" id="PS00028">
    <property type="entry name" value="ZINC_FINGER_C2H2_1"/>
    <property type="match status" value="2"/>
</dbReference>
<feature type="region of interest" description="Disordered" evidence="1">
    <location>
        <begin position="617"/>
        <end position="652"/>
    </location>
</feature>
<organism evidence="3 4">
    <name type="scientific">Cercophora newfieldiana</name>
    <dbReference type="NCBI Taxonomy" id="92897"/>
    <lineage>
        <taxon>Eukaryota</taxon>
        <taxon>Fungi</taxon>
        <taxon>Dikarya</taxon>
        <taxon>Ascomycota</taxon>
        <taxon>Pezizomycotina</taxon>
        <taxon>Sordariomycetes</taxon>
        <taxon>Sordariomycetidae</taxon>
        <taxon>Sordariales</taxon>
        <taxon>Lasiosphaeriaceae</taxon>
        <taxon>Cercophora</taxon>
    </lineage>
</organism>
<feature type="compositionally biased region" description="Acidic residues" evidence="1">
    <location>
        <begin position="638"/>
        <end position="652"/>
    </location>
</feature>
<name>A0AA39YRA3_9PEZI</name>
<dbReference type="InterPro" id="IPR058925">
    <property type="entry name" value="zf-C2H2_AcuF"/>
</dbReference>
<feature type="domain" description="C2H2-type" evidence="2">
    <location>
        <begin position="854"/>
        <end position="877"/>
    </location>
</feature>
<feature type="region of interest" description="Disordered" evidence="1">
    <location>
        <begin position="1133"/>
        <end position="1171"/>
    </location>
</feature>
<feature type="region of interest" description="Disordered" evidence="1">
    <location>
        <begin position="488"/>
        <end position="535"/>
    </location>
</feature>
<evidence type="ECO:0000313" key="4">
    <source>
        <dbReference type="Proteomes" id="UP001174936"/>
    </source>
</evidence>
<dbReference type="PANTHER" id="PTHR35391:SF3">
    <property type="entry name" value="FINGER DOMAIN PROTEIN, PUTATIVE (AFU_ORTHOLOGUE AFUA_8G04300)-RELATED"/>
    <property type="match status" value="1"/>
</dbReference>
<dbReference type="Proteomes" id="UP001174936">
    <property type="component" value="Unassembled WGS sequence"/>
</dbReference>
<sequence>MSSAYTLYTSSVADTTQARRDRMNEPRSLPSNDNQHHAAPSTPVANNHLSAFSPQHMLRSSSSSPALNTHTPAESSTLSVHYQSSEFSDVEDPYFGVNFGDLEGGSPLFMEDEFMRLAQNNAQLSNPTATQITTSSARHAPEETGYLPMSPDRTPSLHTPSPNSDRKADRPTFPGPRQARGPAQPLASLTTQPSGPLGGNPSGFQFTPENSGSDDGVAPAAAANMMPVQSPRLTVSVWGRDGAGVPYPLDTDQHHSTFGDLSDDETSYHRPDPISTSLSTARDGEGRWVPDQSTGQGGVSPENRTPAEGPTVNQLASRRKVDERNQEVDEWVARSATPSIGAVPFPFPTDQESPVSAPRDVDEDALPKGDIGLDETENTMKPGQTYMETRGGELTEQDVEIMRQNRNWEAAPLIYEISRGTRHQPESSQAAIAKFERMCRDTDSVVSLAATWGTRRRSLPSIADVEGITSGNIFKKLSISRDPRRPSLLGGLRGLVRMPTGGTSKRNRGDNDDAGSINTDSSADRNANLPKPNNLKRTVSWGIKREVPTITTAVIAMGAGASAVGAAHHARNPSMSGATPTLTSPKSPGGLTVRKPLRIRSISDLTTKKETAGLAEMLRKSGGPPVSNIGKSTAITGDADDEDDDDDDMYEDPEMRSQANKIIDDITPNFSGFQQHILKLNPSLATTNNYLVDRIAHQQIVRYKSLLNSRVKHLQSTANNNCTCGVLCITLGGSANVLDSRGDPRGLDPLSARYDGSDGDITPLEGPGVISQESFPQDIPMPPANILPAEFECQLCFQAKKFQKPSDWTKHVHEDVQPFTCTWDRCRDPKIFKRKADWVRHENEGHRHLEWWDCDVEDCRHVCYRRDNFLQHLVREHKYPEPKVKTKAAIKRAGGLDPTWQKVEQCHKETHDLPQNEPCRFCGKTFPTWKKLTVHLAKHMEQISLPILKLVARKELEADTIISPVQDPPPRLFPATFSVKTEAFDTSPLAGPMGFPLRHPQPEPQPTQRQPQPGGWYGVHPPNLYQPEMFPGFSNGLNNGMNNGMNNGLNSAMNNGLNHGAGQNPLNIQANPYPVSHPQPFQGLNMVPTSQPYGLQGATGNEYLVASDVDFPGLAATNALGLQAPNGVIYSPMLDPSSAGTDPQQQHFTPQGSVSPYGHSPHQGAGGFYAQ</sequence>
<feature type="region of interest" description="Disordered" evidence="1">
    <location>
        <begin position="567"/>
        <end position="596"/>
    </location>
</feature>
<feature type="domain" description="C2H2-type" evidence="2">
    <location>
        <begin position="919"/>
        <end position="939"/>
    </location>
</feature>
<feature type="region of interest" description="Disordered" evidence="1">
    <location>
        <begin position="125"/>
        <end position="219"/>
    </location>
</feature>
<feature type="region of interest" description="Disordered" evidence="1">
    <location>
        <begin position="342"/>
        <end position="386"/>
    </location>
</feature>
<feature type="compositionally biased region" description="Polar residues" evidence="1">
    <location>
        <begin position="1"/>
        <end position="16"/>
    </location>
</feature>
<evidence type="ECO:0000256" key="1">
    <source>
        <dbReference type="SAM" id="MobiDB-lite"/>
    </source>
</evidence>
<evidence type="ECO:0000313" key="3">
    <source>
        <dbReference type="EMBL" id="KAK0657189.1"/>
    </source>
</evidence>
<dbReference type="AlphaFoldDB" id="A0AA39YRA3"/>
<feature type="region of interest" description="Disordered" evidence="1">
    <location>
        <begin position="247"/>
        <end position="321"/>
    </location>
</feature>